<accession>A0A7J8WPR0</accession>
<dbReference type="Proteomes" id="UP000593577">
    <property type="component" value="Unassembled WGS sequence"/>
</dbReference>
<protein>
    <recommendedName>
        <fullName evidence="2">RNase H type-1 domain-containing protein</fullName>
    </recommendedName>
</protein>
<name>A0A7J8WPR0_GOSAI</name>
<keyword evidence="4" id="KW-1185">Reference proteome</keyword>
<dbReference type="Pfam" id="PF13456">
    <property type="entry name" value="RVT_3"/>
    <property type="match status" value="1"/>
</dbReference>
<evidence type="ECO:0000259" key="2">
    <source>
        <dbReference type="Pfam" id="PF13456"/>
    </source>
</evidence>
<gene>
    <name evidence="3" type="ORF">Goari_018425</name>
</gene>
<comment type="caution">
    <text evidence="3">The sequence shown here is derived from an EMBL/GenBank/DDBJ whole genome shotgun (WGS) entry which is preliminary data.</text>
</comment>
<sequence length="77" mass="8589">DRKKWDKPPKNCIKINFDASTGNNRTGYGVIVRDDNGFVLGGGGGFKDAQLSVEEAEWAGQQNKWPEKGSDNYWLVD</sequence>
<dbReference type="GO" id="GO:0004523">
    <property type="term" value="F:RNA-DNA hybrid ribonuclease activity"/>
    <property type="evidence" value="ECO:0007669"/>
    <property type="project" value="InterPro"/>
</dbReference>
<evidence type="ECO:0000313" key="3">
    <source>
        <dbReference type="EMBL" id="MBA0676996.1"/>
    </source>
</evidence>
<feature type="non-terminal residue" evidence="3">
    <location>
        <position position="77"/>
    </location>
</feature>
<evidence type="ECO:0000256" key="1">
    <source>
        <dbReference type="SAM" id="MobiDB-lite"/>
    </source>
</evidence>
<feature type="region of interest" description="Disordered" evidence="1">
    <location>
        <begin position="57"/>
        <end position="77"/>
    </location>
</feature>
<reference evidence="3 4" key="1">
    <citation type="journal article" date="2019" name="Genome Biol. Evol.">
        <title>Insights into the evolution of the New World diploid cottons (Gossypium, subgenus Houzingenia) based on genome sequencing.</title>
        <authorList>
            <person name="Grover C.E."/>
            <person name="Arick M.A. 2nd"/>
            <person name="Thrash A."/>
            <person name="Conover J.L."/>
            <person name="Sanders W.S."/>
            <person name="Peterson D.G."/>
            <person name="Frelichowski J.E."/>
            <person name="Scheffler J.A."/>
            <person name="Scheffler B.E."/>
            <person name="Wendel J.F."/>
        </authorList>
    </citation>
    <scope>NUCLEOTIDE SEQUENCE [LARGE SCALE GENOMIC DNA]</scope>
    <source>
        <strain evidence="3">185</strain>
        <tissue evidence="3">Leaf</tissue>
    </source>
</reference>
<evidence type="ECO:0000313" key="4">
    <source>
        <dbReference type="Proteomes" id="UP000593577"/>
    </source>
</evidence>
<organism evidence="3 4">
    <name type="scientific">Gossypium aridum</name>
    <name type="common">American cotton</name>
    <name type="synonym">Erioxylum aridum</name>
    <dbReference type="NCBI Taxonomy" id="34290"/>
    <lineage>
        <taxon>Eukaryota</taxon>
        <taxon>Viridiplantae</taxon>
        <taxon>Streptophyta</taxon>
        <taxon>Embryophyta</taxon>
        <taxon>Tracheophyta</taxon>
        <taxon>Spermatophyta</taxon>
        <taxon>Magnoliopsida</taxon>
        <taxon>eudicotyledons</taxon>
        <taxon>Gunneridae</taxon>
        <taxon>Pentapetalae</taxon>
        <taxon>rosids</taxon>
        <taxon>malvids</taxon>
        <taxon>Malvales</taxon>
        <taxon>Malvaceae</taxon>
        <taxon>Malvoideae</taxon>
        <taxon>Gossypium</taxon>
    </lineage>
</organism>
<dbReference type="InterPro" id="IPR002156">
    <property type="entry name" value="RNaseH_domain"/>
</dbReference>
<dbReference type="AlphaFoldDB" id="A0A7J8WPR0"/>
<proteinExistence type="predicted"/>
<dbReference type="EMBL" id="JABFAA010000002">
    <property type="protein sequence ID" value="MBA0676996.1"/>
    <property type="molecule type" value="Genomic_DNA"/>
</dbReference>
<dbReference type="GO" id="GO:0003676">
    <property type="term" value="F:nucleic acid binding"/>
    <property type="evidence" value="ECO:0007669"/>
    <property type="project" value="InterPro"/>
</dbReference>
<feature type="domain" description="RNase H type-1" evidence="2">
    <location>
        <begin position="16"/>
        <end position="59"/>
    </location>
</feature>